<dbReference type="InterPro" id="IPR051783">
    <property type="entry name" value="NAD(P)-dependent_oxidoreduct"/>
</dbReference>
<dbReference type="GO" id="GO:0004029">
    <property type="term" value="F:aldehyde dehydrogenase (NAD+) activity"/>
    <property type="evidence" value="ECO:0007669"/>
    <property type="project" value="TreeGrafter"/>
</dbReference>
<sequence length="349" mass="38609">MTLLTLKKTIFFTGATGYIGGSVLWRLLNYKNANNFRIKALVRDSVKARRFKDEFGIDTVVGNLTELSKLQRLAAEADYVITTANIVDFSATKAILKGMKERNRATGKIPVLIQTSGTAVLDDDAAGMFTGEKVYDDMKIEEIEALPSSQLHRAVDSAIVSADKEGFVKTYIVFPSTVYGIAKNGFTEAGLQNPISIQVPQIIRAGLDRGQGGMVGLGKNMWPNVHIDDQADLYMTLFDRISNGYEDIPHGREGMYFAETGEHKLYDVYKRVAEVLVSFGKGKSCDPTIFTQEECLKYFGDGPDFYGSNSRCTASRSRSIGWLPSRSAADFMASIKPEVEALLAREWKN</sequence>
<comment type="caution">
    <text evidence="2">The sequence shown here is derived from an EMBL/GenBank/DDBJ whole genome shotgun (WGS) entry which is preliminary data.</text>
</comment>
<dbReference type="GO" id="GO:0005737">
    <property type="term" value="C:cytoplasm"/>
    <property type="evidence" value="ECO:0007669"/>
    <property type="project" value="TreeGrafter"/>
</dbReference>
<evidence type="ECO:0000313" key="2">
    <source>
        <dbReference type="EMBL" id="THH10441.1"/>
    </source>
</evidence>
<dbReference type="InterPro" id="IPR036291">
    <property type="entry name" value="NAD(P)-bd_dom_sf"/>
</dbReference>
<dbReference type="PANTHER" id="PTHR48079:SF6">
    <property type="entry name" value="NAD(P)-BINDING DOMAIN-CONTAINING PROTEIN-RELATED"/>
    <property type="match status" value="1"/>
</dbReference>
<accession>A0A4S4LGQ4</accession>
<dbReference type="EMBL" id="SGPK01000036">
    <property type="protein sequence ID" value="THH10441.1"/>
    <property type="molecule type" value="Genomic_DNA"/>
</dbReference>
<gene>
    <name evidence="2" type="ORF">EW145_g1343</name>
</gene>
<name>A0A4S4LGQ4_9AGAM</name>
<dbReference type="Pfam" id="PF05368">
    <property type="entry name" value="NmrA"/>
    <property type="match status" value="1"/>
</dbReference>
<dbReference type="SUPFAM" id="SSF51735">
    <property type="entry name" value="NAD(P)-binding Rossmann-fold domains"/>
    <property type="match status" value="1"/>
</dbReference>
<evidence type="ECO:0000313" key="3">
    <source>
        <dbReference type="Proteomes" id="UP000308199"/>
    </source>
</evidence>
<feature type="domain" description="NmrA-like" evidence="1">
    <location>
        <begin position="7"/>
        <end position="97"/>
    </location>
</feature>
<reference evidence="2 3" key="1">
    <citation type="submission" date="2019-02" db="EMBL/GenBank/DDBJ databases">
        <title>Genome sequencing of the rare red list fungi Phellinidium pouzarii.</title>
        <authorList>
            <person name="Buettner E."/>
            <person name="Kellner H."/>
        </authorList>
    </citation>
    <scope>NUCLEOTIDE SEQUENCE [LARGE SCALE GENOMIC DNA]</scope>
    <source>
        <strain evidence="2 3">DSM 108285</strain>
    </source>
</reference>
<dbReference type="AlphaFoldDB" id="A0A4S4LGQ4"/>
<organism evidence="2 3">
    <name type="scientific">Phellinidium pouzarii</name>
    <dbReference type="NCBI Taxonomy" id="167371"/>
    <lineage>
        <taxon>Eukaryota</taxon>
        <taxon>Fungi</taxon>
        <taxon>Dikarya</taxon>
        <taxon>Basidiomycota</taxon>
        <taxon>Agaricomycotina</taxon>
        <taxon>Agaricomycetes</taxon>
        <taxon>Hymenochaetales</taxon>
        <taxon>Hymenochaetaceae</taxon>
        <taxon>Phellinidium</taxon>
    </lineage>
</organism>
<proteinExistence type="predicted"/>
<evidence type="ECO:0000259" key="1">
    <source>
        <dbReference type="Pfam" id="PF05368"/>
    </source>
</evidence>
<dbReference type="Gene3D" id="3.40.50.720">
    <property type="entry name" value="NAD(P)-binding Rossmann-like Domain"/>
    <property type="match status" value="1"/>
</dbReference>
<keyword evidence="3" id="KW-1185">Reference proteome</keyword>
<protein>
    <recommendedName>
        <fullName evidence="1">NmrA-like domain-containing protein</fullName>
    </recommendedName>
</protein>
<dbReference type="Proteomes" id="UP000308199">
    <property type="component" value="Unassembled WGS sequence"/>
</dbReference>
<dbReference type="OrthoDB" id="2130169at2759"/>
<dbReference type="PANTHER" id="PTHR48079">
    <property type="entry name" value="PROTEIN YEEZ"/>
    <property type="match status" value="1"/>
</dbReference>
<dbReference type="InterPro" id="IPR008030">
    <property type="entry name" value="NmrA-like"/>
</dbReference>